<dbReference type="GeneTree" id="ENSGT00390000010145"/>
<dbReference type="InterPro" id="IPR026832">
    <property type="entry name" value="Asteroid"/>
</dbReference>
<dbReference type="Proteomes" id="UP000261500">
    <property type="component" value="Unplaced"/>
</dbReference>
<dbReference type="Pfam" id="PF00752">
    <property type="entry name" value="XPG_N"/>
    <property type="match status" value="1"/>
</dbReference>
<dbReference type="AlphaFoldDB" id="A0A3B3TNM4"/>
<dbReference type="GO" id="GO:0004518">
    <property type="term" value="F:nuclease activity"/>
    <property type="evidence" value="ECO:0007669"/>
    <property type="project" value="InterPro"/>
</dbReference>
<evidence type="ECO:0000256" key="2">
    <source>
        <dbReference type="SAM" id="MobiDB-lite"/>
    </source>
</evidence>
<name>A0A3B3TNM4_9TELE</name>
<evidence type="ECO:0000313" key="5">
    <source>
        <dbReference type="Ensembl" id="ENSPLAP00000001879.1"/>
    </source>
</evidence>
<dbReference type="PANTHER" id="PTHR15665">
    <property type="entry name" value="ASTEROID PROTEIN"/>
    <property type="match status" value="1"/>
</dbReference>
<comment type="similarity">
    <text evidence="1">Belongs to the asteroid family.</text>
</comment>
<evidence type="ECO:0000313" key="6">
    <source>
        <dbReference type="Proteomes" id="UP000261500"/>
    </source>
</evidence>
<accession>A0A3B3TNM4</accession>
<sequence>MGVQGLTTYVESNRNFLQDVRFRDSRLVIDGCSLYFRLYFNYGFDQQHGGDYDAFACFLNEFLSALETCNIKPYVVLDGGMDPSDKKFATLRQRLQSRIKEADSICHGRNGSVLPILVRKVFLQVLNQRGIPLVQCPAEADWEIACLARQWNCPVLTNDSDFYIFDLPAGYLPLHFFQWTNLNGKASQRYIPSRCYTTNNLCRCFGGMNRELLPLCAVLTGNDYGAPKETETLLALADVSALGRGGGRGRGKAPVSRVEGILIWLSSFPNVTEALKEVSRLMDGAAGAGRRGQGGGLSSKLLAAMQEYNIKAQSPLAPWFSEGTLAPRGKTSGLAQLPECLSLAAARGQLSPLALDAFVMQRVLLIPQVENSKLASSHCSSRPIRQAVYGILLQKAENTASPASEYDRLDLNLSKKQVEPVILWNHIHLGGLSQVNTLRLGVLFEVLGVTQSALAPVPLHLQLAVAVTGFWLREATPAPSQPLLQALVIGMIYGELTSNNQPGRGFLSALDRQRVRSGERRRVDVGAAHCLSQWQSCLWSALCLNQLLLVPLPEPNISCNEKKKKSFLLRLFSGTLVHGLFRYLKGGWPVESLLPGGSLSGQLCFCLLDAVKDCSLKANPSSFGSGKKNRGRGRRGRGGRGGRGWSRGGGRGSEEINNRFALLMSEEEEEEAD</sequence>
<organism evidence="5 6">
    <name type="scientific">Poecilia latipinna</name>
    <name type="common">sailfin molly</name>
    <dbReference type="NCBI Taxonomy" id="48699"/>
    <lineage>
        <taxon>Eukaryota</taxon>
        <taxon>Metazoa</taxon>
        <taxon>Chordata</taxon>
        <taxon>Craniata</taxon>
        <taxon>Vertebrata</taxon>
        <taxon>Euteleostomi</taxon>
        <taxon>Actinopterygii</taxon>
        <taxon>Neopterygii</taxon>
        <taxon>Teleostei</taxon>
        <taxon>Neoteleostei</taxon>
        <taxon>Acanthomorphata</taxon>
        <taxon>Ovalentaria</taxon>
        <taxon>Atherinomorphae</taxon>
        <taxon>Cyprinodontiformes</taxon>
        <taxon>Poeciliidae</taxon>
        <taxon>Poeciliinae</taxon>
        <taxon>Poecilia</taxon>
    </lineage>
</organism>
<feature type="region of interest" description="Disordered" evidence="2">
    <location>
        <begin position="623"/>
        <end position="657"/>
    </location>
</feature>
<dbReference type="STRING" id="48699.ENSPLAP00000001879"/>
<feature type="compositionally biased region" description="Gly residues" evidence="2">
    <location>
        <begin position="641"/>
        <end position="651"/>
    </location>
</feature>
<reference evidence="5" key="1">
    <citation type="submission" date="2025-08" db="UniProtKB">
        <authorList>
            <consortium name="Ensembl"/>
        </authorList>
    </citation>
    <scope>IDENTIFICATION</scope>
</reference>
<dbReference type="InterPro" id="IPR039436">
    <property type="entry name" value="Asteroid_dom"/>
</dbReference>
<dbReference type="Pfam" id="PF12813">
    <property type="entry name" value="XPG_I_2"/>
    <property type="match status" value="1"/>
</dbReference>
<dbReference type="PANTHER" id="PTHR15665:SF1">
    <property type="entry name" value="PROTEIN ASTEROID HOMOLOG 1"/>
    <property type="match status" value="1"/>
</dbReference>
<evidence type="ECO:0000259" key="3">
    <source>
        <dbReference type="Pfam" id="PF00752"/>
    </source>
</evidence>
<dbReference type="Ensembl" id="ENSPLAT00000014001.1">
    <property type="protein sequence ID" value="ENSPLAP00000001879.1"/>
    <property type="gene ID" value="ENSPLAG00000003048.1"/>
</dbReference>
<dbReference type="InterPro" id="IPR006085">
    <property type="entry name" value="XPG_DNA_repair_N"/>
</dbReference>
<dbReference type="InterPro" id="IPR029060">
    <property type="entry name" value="PIN-like_dom_sf"/>
</dbReference>
<dbReference type="Gene3D" id="3.40.50.1010">
    <property type="entry name" value="5'-nuclease"/>
    <property type="match status" value="1"/>
</dbReference>
<reference evidence="5" key="2">
    <citation type="submission" date="2025-09" db="UniProtKB">
        <authorList>
            <consortium name="Ensembl"/>
        </authorList>
    </citation>
    <scope>IDENTIFICATION</scope>
</reference>
<feature type="domain" description="Asteroid" evidence="4">
    <location>
        <begin position="133"/>
        <end position="203"/>
    </location>
</feature>
<evidence type="ECO:0000259" key="4">
    <source>
        <dbReference type="Pfam" id="PF12813"/>
    </source>
</evidence>
<keyword evidence="6" id="KW-1185">Reference proteome</keyword>
<proteinExistence type="inferred from homology"/>
<feature type="domain" description="XPG N-terminal" evidence="3">
    <location>
        <begin position="1"/>
        <end position="98"/>
    </location>
</feature>
<protein>
    <submittedName>
        <fullName evidence="5">Asteroid homolog 1</fullName>
    </submittedName>
</protein>
<dbReference type="SUPFAM" id="SSF88723">
    <property type="entry name" value="PIN domain-like"/>
    <property type="match status" value="1"/>
</dbReference>
<evidence type="ECO:0000256" key="1">
    <source>
        <dbReference type="ARBA" id="ARBA00007398"/>
    </source>
</evidence>
<feature type="compositionally biased region" description="Basic residues" evidence="2">
    <location>
        <begin position="627"/>
        <end position="640"/>
    </location>
</feature>